<dbReference type="AlphaFoldDB" id="A0A4Y2TYL0"/>
<keyword evidence="2" id="KW-1185">Reference proteome</keyword>
<sequence>MWSSNAYNSPKSYQQDYIETAYPRKEMRSTRVSTGMGWNIYYHRSCASCLPLGTGERLFQHIST</sequence>
<organism evidence="1 2">
    <name type="scientific">Araneus ventricosus</name>
    <name type="common">Orbweaver spider</name>
    <name type="synonym">Epeira ventricosa</name>
    <dbReference type="NCBI Taxonomy" id="182803"/>
    <lineage>
        <taxon>Eukaryota</taxon>
        <taxon>Metazoa</taxon>
        <taxon>Ecdysozoa</taxon>
        <taxon>Arthropoda</taxon>
        <taxon>Chelicerata</taxon>
        <taxon>Arachnida</taxon>
        <taxon>Araneae</taxon>
        <taxon>Araneomorphae</taxon>
        <taxon>Entelegynae</taxon>
        <taxon>Araneoidea</taxon>
        <taxon>Araneidae</taxon>
        <taxon>Araneus</taxon>
    </lineage>
</organism>
<protein>
    <submittedName>
        <fullName evidence="1">Uncharacterized protein</fullName>
    </submittedName>
</protein>
<reference evidence="1 2" key="1">
    <citation type="journal article" date="2019" name="Sci. Rep.">
        <title>Orb-weaving spider Araneus ventricosus genome elucidates the spidroin gene catalogue.</title>
        <authorList>
            <person name="Kono N."/>
            <person name="Nakamura H."/>
            <person name="Ohtoshi R."/>
            <person name="Moran D.A.P."/>
            <person name="Shinohara A."/>
            <person name="Yoshida Y."/>
            <person name="Fujiwara M."/>
            <person name="Mori M."/>
            <person name="Tomita M."/>
            <person name="Arakawa K."/>
        </authorList>
    </citation>
    <scope>NUCLEOTIDE SEQUENCE [LARGE SCALE GENOMIC DNA]</scope>
</reference>
<accession>A0A4Y2TYL0</accession>
<dbReference type="Proteomes" id="UP000499080">
    <property type="component" value="Unassembled WGS sequence"/>
</dbReference>
<name>A0A4Y2TYL0_ARAVE</name>
<dbReference type="EMBL" id="BGPR01032286">
    <property type="protein sequence ID" value="GBO05775.1"/>
    <property type="molecule type" value="Genomic_DNA"/>
</dbReference>
<evidence type="ECO:0000313" key="1">
    <source>
        <dbReference type="EMBL" id="GBO05775.1"/>
    </source>
</evidence>
<feature type="non-terminal residue" evidence="1">
    <location>
        <position position="64"/>
    </location>
</feature>
<comment type="caution">
    <text evidence="1">The sequence shown here is derived from an EMBL/GenBank/DDBJ whole genome shotgun (WGS) entry which is preliminary data.</text>
</comment>
<evidence type="ECO:0000313" key="2">
    <source>
        <dbReference type="Proteomes" id="UP000499080"/>
    </source>
</evidence>
<proteinExistence type="predicted"/>
<gene>
    <name evidence="1" type="ORF">AVEN_157599_1</name>
</gene>